<reference evidence="10" key="1">
    <citation type="submission" date="2021-09" db="EMBL/GenBank/DDBJ databases">
        <authorList>
            <consortium name="AG Swart"/>
            <person name="Singh M."/>
            <person name="Singh A."/>
            <person name="Seah K."/>
            <person name="Emmerich C."/>
        </authorList>
    </citation>
    <scope>NUCLEOTIDE SEQUENCE</scope>
    <source>
        <strain evidence="10">ATCC30299</strain>
    </source>
</reference>
<evidence type="ECO:0000256" key="5">
    <source>
        <dbReference type="ARBA" id="ARBA00022801"/>
    </source>
</evidence>
<dbReference type="Pfam" id="PF01088">
    <property type="entry name" value="Peptidase_C12"/>
    <property type="match status" value="1"/>
</dbReference>
<comment type="caution">
    <text evidence="7">Lacks conserved residue(s) required for the propagation of feature annotation.</text>
</comment>
<gene>
    <name evidence="10" type="ORF">BSTOLATCC_MIC61136</name>
</gene>
<dbReference type="SUPFAM" id="SSF54001">
    <property type="entry name" value="Cysteine proteinases"/>
    <property type="match status" value="1"/>
</dbReference>
<evidence type="ECO:0000256" key="6">
    <source>
        <dbReference type="ARBA" id="ARBA00022807"/>
    </source>
</evidence>
<evidence type="ECO:0000256" key="7">
    <source>
        <dbReference type="PROSITE-ProRule" id="PRU01393"/>
    </source>
</evidence>
<evidence type="ECO:0000256" key="2">
    <source>
        <dbReference type="ARBA" id="ARBA00009326"/>
    </source>
</evidence>
<evidence type="ECO:0000313" key="10">
    <source>
        <dbReference type="EMBL" id="CAG9334524.1"/>
    </source>
</evidence>
<evidence type="ECO:0000256" key="3">
    <source>
        <dbReference type="ARBA" id="ARBA00022670"/>
    </source>
</evidence>
<dbReference type="PANTHER" id="PTHR10589:SF17">
    <property type="entry name" value="UBIQUITIN CARBOXYL-TERMINAL HYDROLASE"/>
    <property type="match status" value="1"/>
</dbReference>
<dbReference type="InterPro" id="IPR001578">
    <property type="entry name" value="Peptidase_C12_UCH"/>
</dbReference>
<dbReference type="PRINTS" id="PR00707">
    <property type="entry name" value="UBCTHYDRLASE"/>
</dbReference>
<name>A0AAU9K8H5_9CILI</name>
<proteinExistence type="inferred from homology"/>
<evidence type="ECO:0000256" key="1">
    <source>
        <dbReference type="ARBA" id="ARBA00000707"/>
    </source>
</evidence>
<organism evidence="10 11">
    <name type="scientific">Blepharisma stoltei</name>
    <dbReference type="NCBI Taxonomy" id="1481888"/>
    <lineage>
        <taxon>Eukaryota</taxon>
        <taxon>Sar</taxon>
        <taxon>Alveolata</taxon>
        <taxon>Ciliophora</taxon>
        <taxon>Postciliodesmatophora</taxon>
        <taxon>Heterotrichea</taxon>
        <taxon>Heterotrichida</taxon>
        <taxon>Blepharismidae</taxon>
        <taxon>Blepharisma</taxon>
    </lineage>
</organism>
<protein>
    <recommendedName>
        <fullName evidence="8">Ubiquitin carboxyl-terminal hydrolase</fullName>
        <ecNumber evidence="8">3.4.19.12</ecNumber>
    </recommendedName>
</protein>
<feature type="domain" description="UCH catalytic" evidence="9">
    <location>
        <begin position="2"/>
        <end position="203"/>
    </location>
</feature>
<keyword evidence="6 8" id="KW-0788">Thiol protease</keyword>
<dbReference type="Gene3D" id="3.40.532.10">
    <property type="entry name" value="Peptidase C12, ubiquitin carboxyl-terminal hydrolase"/>
    <property type="match status" value="1"/>
</dbReference>
<keyword evidence="3 8" id="KW-0645">Protease</keyword>
<dbReference type="GO" id="GO:0005737">
    <property type="term" value="C:cytoplasm"/>
    <property type="evidence" value="ECO:0007669"/>
    <property type="project" value="TreeGrafter"/>
</dbReference>
<evidence type="ECO:0000256" key="4">
    <source>
        <dbReference type="ARBA" id="ARBA00022786"/>
    </source>
</evidence>
<evidence type="ECO:0000259" key="9">
    <source>
        <dbReference type="PROSITE" id="PS52048"/>
    </source>
</evidence>
<evidence type="ECO:0000256" key="8">
    <source>
        <dbReference type="RuleBase" id="RU361215"/>
    </source>
</evidence>
<keyword evidence="11" id="KW-1185">Reference proteome</keyword>
<dbReference type="EMBL" id="CAJZBQ010000058">
    <property type="protein sequence ID" value="CAG9334524.1"/>
    <property type="molecule type" value="Genomic_DNA"/>
</dbReference>
<accession>A0AAU9K8H5</accession>
<dbReference type="PANTHER" id="PTHR10589">
    <property type="entry name" value="UBIQUITIN CARBOXYL-TERMINAL HYDROLASE"/>
    <property type="match status" value="1"/>
</dbReference>
<evidence type="ECO:0000313" key="11">
    <source>
        <dbReference type="Proteomes" id="UP001162131"/>
    </source>
</evidence>
<dbReference type="GO" id="GO:0016579">
    <property type="term" value="P:protein deubiquitination"/>
    <property type="evidence" value="ECO:0007669"/>
    <property type="project" value="TreeGrafter"/>
</dbReference>
<comment type="similarity">
    <text evidence="2 7 8">Belongs to the peptidase C12 family.</text>
</comment>
<dbReference type="InterPro" id="IPR038765">
    <property type="entry name" value="Papain-like_cys_pep_sf"/>
</dbReference>
<dbReference type="AlphaFoldDB" id="A0AAU9K8H5"/>
<comment type="catalytic activity">
    <reaction evidence="1 8">
        <text>Thiol-dependent hydrolysis of ester, thioester, amide, peptide and isopeptide bonds formed by the C-terminal Gly of ubiquitin (a 76-residue protein attached to proteins as an intracellular targeting signal).</text>
        <dbReference type="EC" id="3.4.19.12"/>
    </reaction>
</comment>
<keyword evidence="4 8" id="KW-0833">Ubl conjugation pathway</keyword>
<dbReference type="EC" id="3.4.19.12" evidence="8"/>
<dbReference type="InterPro" id="IPR036959">
    <property type="entry name" value="Peptidase_C12_UCH_sf"/>
</dbReference>
<dbReference type="GO" id="GO:0006511">
    <property type="term" value="P:ubiquitin-dependent protein catabolic process"/>
    <property type="evidence" value="ECO:0007669"/>
    <property type="project" value="UniProtKB-UniRule"/>
</dbReference>
<sequence length="203" mass="22837">MNWPALESDPEIFTSYFRSIGLSQNYEFAEVFTLEEEIPCEAVILAYNYTGENPPFEGEQIGSQYFIKQVNTLDNACGLIASIHAILNSNIEVAEGSILSELKEGVRDKSPEDAAAWLIHHEGLHNTHRQYAQEGQSNITDAPNYHFVAVMPGFVLYDGLKQSPIRLNCEGSLSLGFFRHVQHLLENNRISEDMNIMVLKSTN</sequence>
<comment type="caution">
    <text evidence="10">The sequence shown here is derived from an EMBL/GenBank/DDBJ whole genome shotgun (WGS) entry which is preliminary data.</text>
</comment>
<dbReference type="Proteomes" id="UP001162131">
    <property type="component" value="Unassembled WGS sequence"/>
</dbReference>
<dbReference type="GO" id="GO:0004843">
    <property type="term" value="F:cysteine-type deubiquitinase activity"/>
    <property type="evidence" value="ECO:0007669"/>
    <property type="project" value="UniProtKB-EC"/>
</dbReference>
<keyword evidence="5 8" id="KW-0378">Hydrolase</keyword>
<dbReference type="PROSITE" id="PS52048">
    <property type="entry name" value="UCH_DOMAIN"/>
    <property type="match status" value="1"/>
</dbReference>